<dbReference type="PANTHER" id="PTHR10424">
    <property type="entry name" value="VIRAL ENVELOPE PROTEIN"/>
    <property type="match status" value="1"/>
</dbReference>
<reference evidence="1" key="2">
    <citation type="submission" date="2025-08" db="UniProtKB">
        <authorList>
            <consortium name="Ensembl"/>
        </authorList>
    </citation>
    <scope>IDENTIFICATION</scope>
</reference>
<organism evidence="1 2">
    <name type="scientific">Geospiza parvula</name>
    <name type="common">Small tree-finch</name>
    <name type="synonym">Camarhynchus parvulus</name>
    <dbReference type="NCBI Taxonomy" id="87175"/>
    <lineage>
        <taxon>Eukaryota</taxon>
        <taxon>Metazoa</taxon>
        <taxon>Chordata</taxon>
        <taxon>Craniata</taxon>
        <taxon>Vertebrata</taxon>
        <taxon>Euteleostomi</taxon>
        <taxon>Archelosauria</taxon>
        <taxon>Archosauria</taxon>
        <taxon>Dinosauria</taxon>
        <taxon>Saurischia</taxon>
        <taxon>Theropoda</taxon>
        <taxon>Coelurosauria</taxon>
        <taxon>Aves</taxon>
        <taxon>Neognathae</taxon>
        <taxon>Neoaves</taxon>
        <taxon>Telluraves</taxon>
        <taxon>Australaves</taxon>
        <taxon>Passeriformes</taxon>
        <taxon>Thraupidae</taxon>
        <taxon>Camarhynchus</taxon>
    </lineage>
</organism>
<dbReference type="PANTHER" id="PTHR10424:SF68">
    <property type="entry name" value="ENDOGENOUS RETROVIRUS GROUP 3 MEMBER 1 ENV POLYPROTEIN"/>
    <property type="match status" value="1"/>
</dbReference>
<dbReference type="Gene3D" id="1.10.287.210">
    <property type="match status" value="1"/>
</dbReference>
<keyword evidence="2" id="KW-1185">Reference proteome</keyword>
<dbReference type="InterPro" id="IPR036397">
    <property type="entry name" value="RNaseH_sf"/>
</dbReference>
<proteinExistence type="predicted"/>
<dbReference type="PROSITE" id="PS50994">
    <property type="entry name" value="INTEGRASE"/>
    <property type="match status" value="1"/>
</dbReference>
<dbReference type="AlphaFoldDB" id="A0A8U8AQR7"/>
<accession>A0A8U8AQR7</accession>
<dbReference type="GO" id="GO:0003676">
    <property type="term" value="F:nucleic acid binding"/>
    <property type="evidence" value="ECO:0007669"/>
    <property type="project" value="InterPro"/>
</dbReference>
<protein>
    <submittedName>
        <fullName evidence="1">Uncharacterized protein</fullName>
    </submittedName>
</protein>
<dbReference type="InterPro" id="IPR001584">
    <property type="entry name" value="Integrase_cat-core"/>
</dbReference>
<reference evidence="1" key="3">
    <citation type="submission" date="2025-09" db="UniProtKB">
        <authorList>
            <consortium name="Ensembl"/>
        </authorList>
    </citation>
    <scope>IDENTIFICATION</scope>
</reference>
<dbReference type="InterPro" id="IPR012337">
    <property type="entry name" value="RNaseH-like_sf"/>
</dbReference>
<dbReference type="Ensembl" id="ENSCPVT00000026160.1">
    <property type="protein sequence ID" value="ENSCPVP00000023774.1"/>
    <property type="gene ID" value="ENSCPVG00000016735.1"/>
</dbReference>
<dbReference type="Proteomes" id="UP000694382">
    <property type="component" value="Chromosome 12"/>
</dbReference>
<evidence type="ECO:0000313" key="1">
    <source>
        <dbReference type="Ensembl" id="ENSCPVP00000023774.1"/>
    </source>
</evidence>
<dbReference type="Gene3D" id="3.30.420.10">
    <property type="entry name" value="Ribonuclease H-like superfamily/Ribonuclease H"/>
    <property type="match status" value="1"/>
</dbReference>
<reference evidence="1" key="1">
    <citation type="submission" date="2020-02" db="EMBL/GenBank/DDBJ databases">
        <authorList>
            <person name="Enbody D E."/>
            <person name="Pettersson E M."/>
        </authorList>
    </citation>
    <scope>NUCLEOTIDE SEQUENCE [LARGE SCALE GENOMIC DNA]</scope>
</reference>
<dbReference type="GO" id="GO:0015074">
    <property type="term" value="P:DNA integration"/>
    <property type="evidence" value="ECO:0007669"/>
    <property type="project" value="InterPro"/>
</dbReference>
<name>A0A8U8AQR7_GEOPR</name>
<dbReference type="SUPFAM" id="SSF58069">
    <property type="entry name" value="Virus ectodomain"/>
    <property type="match status" value="1"/>
</dbReference>
<dbReference type="InterPro" id="IPR018154">
    <property type="entry name" value="TLV/ENV_coat_polyprotein"/>
</dbReference>
<evidence type="ECO:0000313" key="2">
    <source>
        <dbReference type="Proteomes" id="UP000694382"/>
    </source>
</evidence>
<sequence>MAQTVCRKLLEEIVPQYGVVKYIDSDQGTHLTSKITKQMAEALGIQWEYHTPCHPQSSGQVERMTQTLKAQFSKLIIETRMSWLKCLPLALLNIRTMPHSETGLSLFEMLYGMPYKHGMPVGHPRLEDSQIQPYLVAINRNLQELRKQEIVSQSAPLGFAIHKIQLAQANDDRVCLQYDRAVCFARNKDGLDPEGKMKEITQELKRSESELRKKRVEQERLKTLSEQYEQPVRQYADGELPSPDQNLFIDLVQEITMELGLSNCWICGGLKSAEKWPWKDEGLAPEQLLKWDIPRLSKLAQRPKGWVLDQRVIGTICISQEGQEYTEMVGYNETNCDWNGQTGLCWVKSPGANPYQSLAGLRENWGDPGKTTIRWKAPDGIYWICGKKAYSELSPRWKGSCTLGIIRPVFFTLPQTKSNLLGAPLYETLRRERRCFKKMIRVISGRHTCGEEACLAGRIIDYYGPATWAQDGSYRYRTPIYLLNRLIRLQAVVEIVLNHTSEALDLLSRQHSQVQAFVYQNQIALDYLLAKEGGVCGKFNESECCIEIDDYGSAEIRKVAHVPKGSV</sequence>
<dbReference type="SUPFAM" id="SSF53098">
    <property type="entry name" value="Ribonuclease H-like"/>
    <property type="match status" value="1"/>
</dbReference>